<proteinExistence type="predicted"/>
<evidence type="ECO:0000313" key="3">
    <source>
        <dbReference type="EMBL" id="KYO26081.1"/>
    </source>
</evidence>
<evidence type="ECO:0000256" key="2">
    <source>
        <dbReference type="SAM" id="MobiDB-lite"/>
    </source>
</evidence>
<dbReference type="AlphaFoldDB" id="A0A151MNE7"/>
<keyword evidence="1" id="KW-0175">Coiled coil</keyword>
<name>A0A151MNE7_ALLMI</name>
<protein>
    <submittedName>
        <fullName evidence="3">Uncharacterized protein</fullName>
    </submittedName>
</protein>
<dbReference type="EMBL" id="AKHW03005657">
    <property type="protein sequence ID" value="KYO26081.1"/>
    <property type="molecule type" value="Genomic_DNA"/>
</dbReference>
<gene>
    <name evidence="3" type="ORF">Y1Q_0003838</name>
</gene>
<sequence length="461" mass="52636">MSRGLIGALQREGRSQEGRIEDLQDEVEDWRQKYLRAEQLAQELRDKLCENQAQAEENGKVIAREMEKVKAYMANYETLGEQNRSLERELEDRAREHDSLQSQLQRAETEKDYLGDQVQCLKALLEDSSAREAVTNAEEEQSQLQRQVLEQRIQALEAENKTLQATNRQIDAKGQDSGESVEMEVTSTATQTEAGLKDQLGEEIWSLKTLLKESTARELALQERIEQQSVQAAQKQSRRLITISSRLEEYAPKIKAGYKEHLTEYKGLKEILINTEKLVKTMQPMLLKVLKNQEPSKTKGLEIPGEEEETEQQERKSRMEALSGVNPTWMKEEITAIVMECLNQRWGQWVNQFTEEMNGLREKLEKVTGLRDAGILTAPKQGQQRKVGQRPKMAQAWAYNKQGATSKGERAVGPLSNREAQRPERDRRSQNPRETKGGGEGGLKLHPKDEVSSPAQKQRLD</sequence>
<dbReference type="Proteomes" id="UP000050525">
    <property type="component" value="Unassembled WGS sequence"/>
</dbReference>
<feature type="region of interest" description="Disordered" evidence="2">
    <location>
        <begin position="375"/>
        <end position="394"/>
    </location>
</feature>
<keyword evidence="4" id="KW-1185">Reference proteome</keyword>
<feature type="coiled-coil region" evidence="1">
    <location>
        <begin position="6"/>
        <end position="173"/>
    </location>
</feature>
<evidence type="ECO:0000256" key="1">
    <source>
        <dbReference type="SAM" id="Coils"/>
    </source>
</evidence>
<comment type="caution">
    <text evidence="3">The sequence shown here is derived from an EMBL/GenBank/DDBJ whole genome shotgun (WGS) entry which is preliminary data.</text>
</comment>
<evidence type="ECO:0000313" key="4">
    <source>
        <dbReference type="Proteomes" id="UP000050525"/>
    </source>
</evidence>
<accession>A0A151MNE7</accession>
<reference evidence="3 4" key="1">
    <citation type="journal article" date="2012" name="Genome Biol.">
        <title>Sequencing three crocodilian genomes to illuminate the evolution of archosaurs and amniotes.</title>
        <authorList>
            <person name="St John J.A."/>
            <person name="Braun E.L."/>
            <person name="Isberg S.R."/>
            <person name="Miles L.G."/>
            <person name="Chong A.Y."/>
            <person name="Gongora J."/>
            <person name="Dalzell P."/>
            <person name="Moran C."/>
            <person name="Bed'hom B."/>
            <person name="Abzhanov A."/>
            <person name="Burgess S.C."/>
            <person name="Cooksey A.M."/>
            <person name="Castoe T.A."/>
            <person name="Crawford N.G."/>
            <person name="Densmore L.D."/>
            <person name="Drew J.C."/>
            <person name="Edwards S.V."/>
            <person name="Faircloth B.C."/>
            <person name="Fujita M.K."/>
            <person name="Greenwold M.J."/>
            <person name="Hoffmann F.G."/>
            <person name="Howard J.M."/>
            <person name="Iguchi T."/>
            <person name="Janes D.E."/>
            <person name="Khan S.Y."/>
            <person name="Kohno S."/>
            <person name="de Koning A.J."/>
            <person name="Lance S.L."/>
            <person name="McCarthy F.M."/>
            <person name="McCormack J.E."/>
            <person name="Merchant M.E."/>
            <person name="Peterson D.G."/>
            <person name="Pollock D.D."/>
            <person name="Pourmand N."/>
            <person name="Raney B.J."/>
            <person name="Roessler K.A."/>
            <person name="Sanford J.R."/>
            <person name="Sawyer R.H."/>
            <person name="Schmidt C.J."/>
            <person name="Triplett E.W."/>
            <person name="Tuberville T.D."/>
            <person name="Venegas-Anaya M."/>
            <person name="Howard J.T."/>
            <person name="Jarvis E.D."/>
            <person name="Guillette L.J.Jr."/>
            <person name="Glenn T.C."/>
            <person name="Green R.E."/>
            <person name="Ray D.A."/>
        </authorList>
    </citation>
    <scope>NUCLEOTIDE SEQUENCE [LARGE SCALE GENOMIC DNA]</scope>
    <source>
        <strain evidence="3">KSC_2009_1</strain>
    </source>
</reference>
<feature type="region of interest" description="Disordered" evidence="2">
    <location>
        <begin position="399"/>
        <end position="461"/>
    </location>
</feature>
<feature type="region of interest" description="Disordered" evidence="2">
    <location>
        <begin position="297"/>
        <end position="322"/>
    </location>
</feature>
<feature type="compositionally biased region" description="Basic and acidic residues" evidence="2">
    <location>
        <begin position="419"/>
        <end position="437"/>
    </location>
</feature>
<organism evidence="3 4">
    <name type="scientific">Alligator mississippiensis</name>
    <name type="common">American alligator</name>
    <dbReference type="NCBI Taxonomy" id="8496"/>
    <lineage>
        <taxon>Eukaryota</taxon>
        <taxon>Metazoa</taxon>
        <taxon>Chordata</taxon>
        <taxon>Craniata</taxon>
        <taxon>Vertebrata</taxon>
        <taxon>Euteleostomi</taxon>
        <taxon>Archelosauria</taxon>
        <taxon>Archosauria</taxon>
        <taxon>Crocodylia</taxon>
        <taxon>Alligatoridae</taxon>
        <taxon>Alligatorinae</taxon>
        <taxon>Alligator</taxon>
    </lineage>
</organism>